<dbReference type="GeneID" id="93064096"/>
<evidence type="ECO:0000313" key="1">
    <source>
        <dbReference type="EMBL" id="AFI70242.1"/>
    </source>
</evidence>
<dbReference type="RefSeq" id="WP_004552067.1">
    <property type="nucleotide sequence ID" value="NC_017832.1"/>
</dbReference>
<proteinExistence type="predicted"/>
<dbReference type="AlphaFoldDB" id="A0A0H3HV12"/>
<accession>A0A0H3HV12</accession>
<dbReference type="EMBL" id="CP002834">
    <property type="protein sequence ID" value="AFI70242.1"/>
    <property type="molecule type" value="Genomic_DNA"/>
</dbReference>
<evidence type="ECO:0000313" key="2">
    <source>
        <dbReference type="Proteomes" id="UP000010087"/>
    </source>
</evidence>
<reference evidence="1 2" key="1">
    <citation type="journal article" date="2012" name="PLoS ONE">
        <title>Evolution of Burkholderia pseudomallei in recurrent melioidosis.</title>
        <authorList>
            <person name="Hayden H.S."/>
            <person name="Lim R."/>
            <person name="Brittnacher M.J."/>
            <person name="Sims E.H."/>
            <person name="Ramage E.R."/>
            <person name="Fong C."/>
            <person name="Wu Z."/>
            <person name="Crist E."/>
            <person name="Chang J."/>
            <person name="Zhou Y."/>
            <person name="Radey M."/>
            <person name="Rohmer L."/>
            <person name="Haugen E."/>
            <person name="Gillett W."/>
            <person name="Wuthiekanun V."/>
            <person name="Peacock S.J."/>
            <person name="Kaul R."/>
            <person name="Miller S.I."/>
            <person name="Manoil C."/>
            <person name="Jacobs M.A."/>
        </authorList>
    </citation>
    <scope>NUCLEOTIDE SEQUENCE [LARGE SCALE GENOMIC DNA]</scope>
    <source>
        <strain evidence="1 2">1026b</strain>
    </source>
</reference>
<dbReference type="KEGG" id="bpz:BP1026B_II2015"/>
<name>A0A0H3HV12_BURP2</name>
<protein>
    <submittedName>
        <fullName evidence="1">Uncharacterized protein</fullName>
    </submittedName>
</protein>
<gene>
    <name evidence="1" type="ordered locus">BP1026B_II2015</name>
</gene>
<organism evidence="1 2">
    <name type="scientific">Burkholderia pseudomallei (strain 1026b)</name>
    <dbReference type="NCBI Taxonomy" id="884204"/>
    <lineage>
        <taxon>Bacteria</taxon>
        <taxon>Pseudomonadati</taxon>
        <taxon>Pseudomonadota</taxon>
        <taxon>Betaproteobacteria</taxon>
        <taxon>Burkholderiales</taxon>
        <taxon>Burkholderiaceae</taxon>
        <taxon>Burkholderia</taxon>
        <taxon>pseudomallei group</taxon>
    </lineage>
</organism>
<sequence length="78" mass="9194">MRAADDPPAESRRFGERFVVMQRIHAACERRESAHGIHVEGDYFRDSFVNAATRIHGGAVNNWIRKRYARFKRNSREY</sequence>
<dbReference type="Proteomes" id="UP000010087">
    <property type="component" value="Chromosome 2"/>
</dbReference>